<evidence type="ECO:0000313" key="9">
    <source>
        <dbReference type="Proteomes" id="UP000095282"/>
    </source>
</evidence>
<dbReference type="Pfam" id="PF12661">
    <property type="entry name" value="hEGF"/>
    <property type="match status" value="2"/>
</dbReference>
<dbReference type="Proteomes" id="UP000095282">
    <property type="component" value="Unplaced"/>
</dbReference>
<evidence type="ECO:0000256" key="7">
    <source>
        <dbReference type="PROSITE-ProRule" id="PRU00076"/>
    </source>
</evidence>
<accession>A0A1I7U5Q1</accession>
<feature type="disulfide bond" evidence="7">
    <location>
        <begin position="111"/>
        <end position="120"/>
    </location>
</feature>
<feature type="disulfide bond" evidence="7">
    <location>
        <begin position="267"/>
        <end position="276"/>
    </location>
</feature>
<keyword evidence="9" id="KW-1185">Reference proteome</keyword>
<feature type="disulfide bond" evidence="7">
    <location>
        <begin position="228"/>
        <end position="237"/>
    </location>
</feature>
<comment type="caution">
    <text evidence="7">Lacks conserved residue(s) required for the propagation of feature annotation.</text>
</comment>
<organism evidence="9 10">
    <name type="scientific">Caenorhabditis tropicalis</name>
    <dbReference type="NCBI Taxonomy" id="1561998"/>
    <lineage>
        <taxon>Eukaryota</taxon>
        <taxon>Metazoa</taxon>
        <taxon>Ecdysozoa</taxon>
        <taxon>Nematoda</taxon>
        <taxon>Chromadorea</taxon>
        <taxon>Rhabditida</taxon>
        <taxon>Rhabditina</taxon>
        <taxon>Rhabditomorpha</taxon>
        <taxon>Rhabditoidea</taxon>
        <taxon>Rhabditidae</taxon>
        <taxon>Peloderinae</taxon>
        <taxon>Caenorhabditis</taxon>
    </lineage>
</organism>
<dbReference type="SMART" id="SM00181">
    <property type="entry name" value="EGF"/>
    <property type="match status" value="10"/>
</dbReference>
<dbReference type="GO" id="GO:0007411">
    <property type="term" value="P:axon guidance"/>
    <property type="evidence" value="ECO:0007669"/>
    <property type="project" value="TreeGrafter"/>
</dbReference>
<dbReference type="PROSITE" id="PS00022">
    <property type="entry name" value="EGF_1"/>
    <property type="match status" value="10"/>
</dbReference>
<feature type="domain" description="EGF-like" evidence="8">
    <location>
        <begin position="166"/>
        <end position="199"/>
    </location>
</feature>
<dbReference type="PROSITE" id="PS00010">
    <property type="entry name" value="ASX_HYDROXYL"/>
    <property type="match status" value="2"/>
</dbReference>
<dbReference type="InterPro" id="IPR000152">
    <property type="entry name" value="EGF-type_Asp/Asn_hydroxyl_site"/>
</dbReference>
<evidence type="ECO:0000256" key="4">
    <source>
        <dbReference type="ARBA" id="ARBA00022737"/>
    </source>
</evidence>
<dbReference type="SUPFAM" id="SSF57196">
    <property type="entry name" value="EGF/Laminin"/>
    <property type="match status" value="10"/>
</dbReference>
<evidence type="ECO:0000256" key="3">
    <source>
        <dbReference type="ARBA" id="ARBA00022729"/>
    </source>
</evidence>
<proteinExistence type="inferred from homology"/>
<dbReference type="WBParaSite" id="Csp11.Scaffold629.g15120.t1">
    <property type="protein sequence ID" value="Csp11.Scaffold629.g15120.t1"/>
    <property type="gene ID" value="Csp11.Scaffold629.g15120"/>
</dbReference>
<name>A0A1I7U5Q1_9PELO</name>
<keyword evidence="4" id="KW-0677">Repeat</keyword>
<feature type="domain" description="EGF-like" evidence="8">
    <location>
        <begin position="240"/>
        <end position="277"/>
    </location>
</feature>
<dbReference type="PANTHER" id="PTHR45836">
    <property type="entry name" value="SLIT HOMOLOG"/>
    <property type="match status" value="1"/>
</dbReference>
<feature type="disulfide bond" evidence="7">
    <location>
        <begin position="423"/>
        <end position="440"/>
    </location>
</feature>
<feature type="domain" description="EGF-like" evidence="8">
    <location>
        <begin position="86"/>
        <end position="121"/>
    </location>
</feature>
<dbReference type="PROSITE" id="PS01187">
    <property type="entry name" value="EGF_CA"/>
    <property type="match status" value="1"/>
</dbReference>
<feature type="disulfide bond" evidence="7">
    <location>
        <begin position="90"/>
        <end position="100"/>
    </location>
</feature>
<dbReference type="STRING" id="1561998.A0A1I7U5Q1"/>
<dbReference type="GO" id="GO:0043235">
    <property type="term" value="C:receptor complex"/>
    <property type="evidence" value="ECO:0007669"/>
    <property type="project" value="TreeGrafter"/>
</dbReference>
<evidence type="ECO:0000256" key="6">
    <source>
        <dbReference type="ARBA" id="ARBA00023180"/>
    </source>
</evidence>
<dbReference type="GO" id="GO:0005886">
    <property type="term" value="C:plasma membrane"/>
    <property type="evidence" value="ECO:0007669"/>
    <property type="project" value="TreeGrafter"/>
</dbReference>
<dbReference type="PANTHER" id="PTHR45836:SF23">
    <property type="entry name" value="NEUROGENIC LOCUS NOTCH HOMOLOG PROTEIN 1"/>
    <property type="match status" value="1"/>
</dbReference>
<feature type="disulfide bond" evidence="7">
    <location>
        <begin position="442"/>
        <end position="451"/>
    </location>
</feature>
<feature type="disulfide bond" evidence="7">
    <location>
        <begin position="149"/>
        <end position="158"/>
    </location>
</feature>
<dbReference type="GO" id="GO:0007219">
    <property type="term" value="P:Notch signaling pathway"/>
    <property type="evidence" value="ECO:0007669"/>
    <property type="project" value="TreeGrafter"/>
</dbReference>
<feature type="domain" description="EGF-like" evidence="8">
    <location>
        <begin position="337"/>
        <end position="375"/>
    </location>
</feature>
<sequence>MEKRDIGHGSYICVCPQGFLPPDCLQPGNTSTVEFKPTVCFVEVSSDYPDGQSMYCQNGGYCDKTLSTCQCPPEYYGSTCEFSPDHPDPCASNPCVHGHCSSFDGGFQCLCDDGYTGSYCQVGKDNCEGNRCAGGSKCINDVDSYFCDCPPGKTGPFCEKLDCSALPMICNHGQCIDNPLSEKSFECQCEPGWGGELCDTDKNECLTENMCMNNGTCVNLPGSFRCDCARGYGGKWCDIPLDMCQDTKCENSGVCMHTSDHSPVCQCKNGFIGKRCEKACPPGFGGVRCDIRTSLGMCSKRGAKCFNGGKCLRSFCVCPPDYTGNQCEVARKDVTTSGIRCSSDPCMNNATCIDVDSQIGYACICQQGFEGDICERRKDLCIENPCANGGVCRQNLEEFTCDCPTEFFGDRCENEKKCTNETCRNGGVCIQDGKSSSSKCECSYGFTGARCEEKINLGMFTERDSGTERSEVPL</sequence>
<keyword evidence="2 7" id="KW-0245">EGF-like domain</keyword>
<dbReference type="Gene3D" id="2.10.25.10">
    <property type="entry name" value="Laminin"/>
    <property type="match status" value="10"/>
</dbReference>
<dbReference type="PRINTS" id="PR00011">
    <property type="entry name" value="EGFLAMININ"/>
</dbReference>
<comment type="similarity">
    <text evidence="1">Belongs to the NOTCH family.</text>
</comment>
<dbReference type="FunFam" id="2.10.25.10:FF:000471">
    <property type="entry name" value="Protein lin-12"/>
    <property type="match status" value="1"/>
</dbReference>
<feature type="domain" description="EGF-like" evidence="8">
    <location>
        <begin position="201"/>
        <end position="238"/>
    </location>
</feature>
<dbReference type="FunFam" id="2.10.25.10:FF:000279">
    <property type="entry name" value="Neurogenic locus notch 1"/>
    <property type="match status" value="1"/>
</dbReference>
<feature type="domain" description="EGF-like" evidence="8">
    <location>
        <begin position="123"/>
        <end position="159"/>
    </location>
</feature>
<dbReference type="InterPro" id="IPR013111">
    <property type="entry name" value="EGF_extracell"/>
</dbReference>
<keyword evidence="5 7" id="KW-1015">Disulfide bond</keyword>
<feature type="disulfide bond" evidence="7">
    <location>
        <begin position="365"/>
        <end position="374"/>
    </location>
</feature>
<keyword evidence="6" id="KW-0325">Glycoprotein</keyword>
<dbReference type="InterPro" id="IPR013032">
    <property type="entry name" value="EGF-like_CS"/>
</dbReference>
<feature type="disulfide bond" evidence="7">
    <location>
        <begin position="403"/>
        <end position="412"/>
    </location>
</feature>
<feature type="domain" description="EGF-like" evidence="8">
    <location>
        <begin position="47"/>
        <end position="81"/>
    </location>
</feature>
<dbReference type="CDD" id="cd00054">
    <property type="entry name" value="EGF_CA"/>
    <property type="match status" value="2"/>
</dbReference>
<reference evidence="10" key="1">
    <citation type="submission" date="2016-11" db="UniProtKB">
        <authorList>
            <consortium name="WormBaseParasite"/>
        </authorList>
    </citation>
    <scope>IDENTIFICATION</scope>
</reference>
<dbReference type="InterPro" id="IPR018097">
    <property type="entry name" value="EGF_Ca-bd_CS"/>
</dbReference>
<dbReference type="SMART" id="SM00179">
    <property type="entry name" value="EGF_CA"/>
    <property type="match status" value="6"/>
</dbReference>
<evidence type="ECO:0000256" key="2">
    <source>
        <dbReference type="ARBA" id="ARBA00022536"/>
    </source>
</evidence>
<feature type="domain" description="EGF-like" evidence="8">
    <location>
        <begin position="414"/>
        <end position="452"/>
    </location>
</feature>
<dbReference type="FunFam" id="2.10.25.10:FF:000095">
    <property type="entry name" value="Notch, isoform B"/>
    <property type="match status" value="1"/>
</dbReference>
<feature type="domain" description="EGF-like" evidence="8">
    <location>
        <begin position="377"/>
        <end position="413"/>
    </location>
</feature>
<feature type="disulfide bond" evidence="7">
    <location>
        <begin position="71"/>
        <end position="80"/>
    </location>
</feature>
<evidence type="ECO:0000259" key="8">
    <source>
        <dbReference type="PROSITE" id="PS50026"/>
    </source>
</evidence>
<keyword evidence="3" id="KW-0732">Signal</keyword>
<dbReference type="PROSITE" id="PS50026">
    <property type="entry name" value="EGF_3"/>
    <property type="match status" value="9"/>
</dbReference>
<dbReference type="GO" id="GO:0009986">
    <property type="term" value="C:cell surface"/>
    <property type="evidence" value="ECO:0007669"/>
    <property type="project" value="TreeGrafter"/>
</dbReference>
<dbReference type="FunFam" id="2.10.25.10:FF:000185">
    <property type="entry name" value="basement membrane-specific heparan sulfate proteoglycan core protein-like"/>
    <property type="match status" value="1"/>
</dbReference>
<dbReference type="Pfam" id="PF00008">
    <property type="entry name" value="EGF"/>
    <property type="match status" value="5"/>
</dbReference>
<dbReference type="PROSITE" id="PS01186">
    <property type="entry name" value="EGF_2"/>
    <property type="match status" value="6"/>
</dbReference>
<evidence type="ECO:0000256" key="5">
    <source>
        <dbReference type="ARBA" id="ARBA00023157"/>
    </source>
</evidence>
<dbReference type="AlphaFoldDB" id="A0A1I7U5Q1"/>
<evidence type="ECO:0000256" key="1">
    <source>
        <dbReference type="ARBA" id="ARBA00005847"/>
    </source>
</evidence>
<feature type="disulfide bond" evidence="7">
    <location>
        <begin position="189"/>
        <end position="198"/>
    </location>
</feature>
<dbReference type="InterPro" id="IPR051355">
    <property type="entry name" value="Notch/Slit_guidance"/>
</dbReference>
<dbReference type="Pfam" id="PF07974">
    <property type="entry name" value="EGF_2"/>
    <property type="match status" value="1"/>
</dbReference>
<dbReference type="InterPro" id="IPR000742">
    <property type="entry name" value="EGF"/>
</dbReference>
<dbReference type="InterPro" id="IPR001881">
    <property type="entry name" value="EGF-like_Ca-bd_dom"/>
</dbReference>
<dbReference type="GO" id="GO:0005509">
    <property type="term" value="F:calcium ion binding"/>
    <property type="evidence" value="ECO:0007669"/>
    <property type="project" value="InterPro"/>
</dbReference>
<feature type="disulfide bond" evidence="7">
    <location>
        <begin position="346"/>
        <end position="363"/>
    </location>
</feature>
<evidence type="ECO:0000313" key="10">
    <source>
        <dbReference type="WBParaSite" id="Csp11.Scaffold629.g15120.t1"/>
    </source>
</evidence>
<protein>
    <submittedName>
        <fullName evidence="10">Delta-like protein</fullName>
    </submittedName>
</protein>